<accession>A0ABD3NKP6</accession>
<keyword evidence="10" id="KW-0862">Zinc</keyword>
<feature type="region of interest" description="Disordered" evidence="14">
    <location>
        <begin position="1"/>
        <end position="83"/>
    </location>
</feature>
<name>A0ABD3NKP6_9STRA</name>
<keyword evidence="11" id="KW-0460">Magnesium</keyword>
<dbReference type="InterPro" id="IPR031595">
    <property type="entry name" value="PRORP_C"/>
</dbReference>
<feature type="region of interest" description="Disordered" evidence="14">
    <location>
        <begin position="538"/>
        <end position="579"/>
    </location>
</feature>
<evidence type="ECO:0000256" key="13">
    <source>
        <dbReference type="ARBA" id="ARBA00023128"/>
    </source>
</evidence>
<keyword evidence="9" id="KW-0378">Hydrolase</keyword>
<reference evidence="16 17" key="1">
    <citation type="journal article" date="2020" name="G3 (Bethesda)">
        <title>Improved Reference Genome for Cyclotella cryptica CCMP332, a Model for Cell Wall Morphogenesis, Salinity Adaptation, and Lipid Production in Diatoms (Bacillariophyta).</title>
        <authorList>
            <person name="Roberts W.R."/>
            <person name="Downey K.M."/>
            <person name="Ruck E.C."/>
            <person name="Traller J.C."/>
            <person name="Alverson A.J."/>
        </authorList>
    </citation>
    <scope>NUCLEOTIDE SEQUENCE [LARGE SCALE GENOMIC DNA]</scope>
    <source>
        <strain evidence="16 17">CCMP332</strain>
    </source>
</reference>
<dbReference type="GO" id="GO:0005739">
    <property type="term" value="C:mitochondrion"/>
    <property type="evidence" value="ECO:0007669"/>
    <property type="project" value="UniProtKB-SubCell"/>
</dbReference>
<evidence type="ECO:0000256" key="11">
    <source>
        <dbReference type="ARBA" id="ARBA00022842"/>
    </source>
</evidence>
<dbReference type="Pfam" id="PF16953">
    <property type="entry name" value="PRORP"/>
    <property type="match status" value="1"/>
</dbReference>
<evidence type="ECO:0000313" key="17">
    <source>
        <dbReference type="Proteomes" id="UP001516023"/>
    </source>
</evidence>
<evidence type="ECO:0000313" key="16">
    <source>
        <dbReference type="EMBL" id="KAL3776479.1"/>
    </source>
</evidence>
<comment type="cofactor">
    <cofactor evidence="2">
        <name>Mg(2+)</name>
        <dbReference type="ChEBI" id="CHEBI:18420"/>
    </cofactor>
</comment>
<keyword evidence="8" id="KW-0479">Metal-binding</keyword>
<dbReference type="Gene3D" id="1.25.40.10">
    <property type="entry name" value="Tetratricopeptide repeat domain"/>
    <property type="match status" value="1"/>
</dbReference>
<gene>
    <name evidence="16" type="ORF">HJC23_009278</name>
</gene>
<keyword evidence="17" id="KW-1185">Reference proteome</keyword>
<evidence type="ECO:0000256" key="5">
    <source>
        <dbReference type="ARBA" id="ARBA00012179"/>
    </source>
</evidence>
<dbReference type="PANTHER" id="PTHR13547:SF1">
    <property type="entry name" value="MITOCHONDRIAL RIBONUCLEASE P CATALYTIC SUBUNIT"/>
    <property type="match status" value="1"/>
</dbReference>
<dbReference type="GO" id="GO:0046872">
    <property type="term" value="F:metal ion binding"/>
    <property type="evidence" value="ECO:0007669"/>
    <property type="project" value="UniProtKB-KW"/>
</dbReference>
<keyword evidence="12" id="KW-0809">Transit peptide</keyword>
<organism evidence="16 17">
    <name type="scientific">Cyclotella cryptica</name>
    <dbReference type="NCBI Taxonomy" id="29204"/>
    <lineage>
        <taxon>Eukaryota</taxon>
        <taxon>Sar</taxon>
        <taxon>Stramenopiles</taxon>
        <taxon>Ochrophyta</taxon>
        <taxon>Bacillariophyta</taxon>
        <taxon>Coscinodiscophyceae</taxon>
        <taxon>Thalassiosirophycidae</taxon>
        <taxon>Stephanodiscales</taxon>
        <taxon>Stephanodiscaceae</taxon>
        <taxon>Cyclotella</taxon>
    </lineage>
</organism>
<comment type="caution">
    <text evidence="16">The sequence shown here is derived from an EMBL/GenBank/DDBJ whole genome shotgun (WGS) entry which is preliminary data.</text>
</comment>
<evidence type="ECO:0000256" key="8">
    <source>
        <dbReference type="ARBA" id="ARBA00022723"/>
    </source>
</evidence>
<comment type="similarity">
    <text evidence="4">Belongs to the PPR family. P subfamily.</text>
</comment>
<evidence type="ECO:0000256" key="1">
    <source>
        <dbReference type="ARBA" id="ARBA00000928"/>
    </source>
</evidence>
<keyword evidence="7" id="KW-0540">Nuclease</keyword>
<dbReference type="EC" id="3.1.26.5" evidence="5"/>
<evidence type="ECO:0000256" key="2">
    <source>
        <dbReference type="ARBA" id="ARBA00001946"/>
    </source>
</evidence>
<feature type="region of interest" description="Disordered" evidence="14">
    <location>
        <begin position="175"/>
        <end position="196"/>
    </location>
</feature>
<feature type="region of interest" description="Disordered" evidence="14">
    <location>
        <begin position="345"/>
        <end position="367"/>
    </location>
</feature>
<evidence type="ECO:0000256" key="3">
    <source>
        <dbReference type="ARBA" id="ARBA00004173"/>
    </source>
</evidence>
<evidence type="ECO:0000256" key="12">
    <source>
        <dbReference type="ARBA" id="ARBA00022946"/>
    </source>
</evidence>
<dbReference type="PANTHER" id="PTHR13547">
    <property type="match status" value="1"/>
</dbReference>
<dbReference type="GO" id="GO:0008033">
    <property type="term" value="P:tRNA processing"/>
    <property type="evidence" value="ECO:0007669"/>
    <property type="project" value="UniProtKB-KW"/>
</dbReference>
<evidence type="ECO:0000256" key="7">
    <source>
        <dbReference type="ARBA" id="ARBA00022722"/>
    </source>
</evidence>
<keyword evidence="13" id="KW-0496">Mitochondrion</keyword>
<dbReference type="AlphaFoldDB" id="A0ABD3NKP6"/>
<comment type="subcellular location">
    <subcellularLocation>
        <location evidence="3">Mitochondrion</location>
    </subcellularLocation>
</comment>
<evidence type="ECO:0000259" key="15">
    <source>
        <dbReference type="Pfam" id="PF16953"/>
    </source>
</evidence>
<feature type="compositionally biased region" description="Low complexity" evidence="14">
    <location>
        <begin position="42"/>
        <end position="83"/>
    </location>
</feature>
<dbReference type="GO" id="GO:0004526">
    <property type="term" value="F:ribonuclease P activity"/>
    <property type="evidence" value="ECO:0007669"/>
    <property type="project" value="UniProtKB-EC"/>
</dbReference>
<feature type="domain" description="PRORP" evidence="15">
    <location>
        <begin position="658"/>
        <end position="723"/>
    </location>
</feature>
<evidence type="ECO:0000256" key="4">
    <source>
        <dbReference type="ARBA" id="ARBA00007626"/>
    </source>
</evidence>
<comment type="catalytic activity">
    <reaction evidence="1">
        <text>Endonucleolytic cleavage of RNA, removing 5'-extranucleotides from tRNA precursor.</text>
        <dbReference type="EC" id="3.1.26.5"/>
    </reaction>
</comment>
<sequence length="804" mass="90114">MSDASITKCDQHNKNDDEAAMAEIEPPALKKKKTEESRDDCPASNDAPNDAAPSTSTGASPDSNNDNTNTDNVPSTHLPPLLDLTTTTTTTTHYITFHKSYKPPNKKSTKHLAPPIVSTRRQIQLCCRNNDLPTALDTLRHAMEHDIYLEPQSLYNLLNLCEGSFGERERMGRVHVGTPRRGPRRDDEAGRGGEGAEAVGTVEMEDDNVVNGNEQQTNTHLPKSTSPIRQLHPFPTESIEHTLYRTDVYGIDTSRHPRGDLSRAEAYLDEAEGTQQCKVKLRMYSALIRGYCGDYGKNNDDEVMREEGLEGEEEGGGGGKDLKQPTREDLVKALKVWVRMYHHSGGSRDVPTDSGNNNPKDEEPILFGEGISPKINLTEIEYSSLMKCATALHDVPVMERVLSDLAERVLVPGLETTETVLNWFRRSKDVSATEEGEYAPSALEQVTLPPREGISIGSVWNENGKGWMIYHGCAVNAKTGELTMGRLEGESSVNGNDEQKDTVSSFKLKPVELSDKAWEEMRRMNQAIVLEGQVEGHVSQFQGGGKGKKRPRGHGGGNGANVQPVAQKAGNNHHHQTKRGNEWRIKVWQQFETFLQNHPPYDTVIDGANVGYFQQNFSNAPKHVDYKQIDWLLRHLLEGSTEGPRPWDGNHPPYDRLTVYRTPGGMNDDWYWMHAALLHGGKNNSPSPPPVLAVTNDEMRDHHFQMLAQGSFLRWKERHQIHFDFGAWNKRLGRREVLLRYPSAYSRRIQRLKTDDDTGNHGEEEAIVIPLPKKGDEGRYVDGVHDADESAPEEETYVVIRRVK</sequence>
<proteinExistence type="inferred from homology"/>
<evidence type="ECO:0000256" key="14">
    <source>
        <dbReference type="SAM" id="MobiDB-lite"/>
    </source>
</evidence>
<evidence type="ECO:0000256" key="10">
    <source>
        <dbReference type="ARBA" id="ARBA00022833"/>
    </source>
</evidence>
<evidence type="ECO:0000256" key="6">
    <source>
        <dbReference type="ARBA" id="ARBA00022694"/>
    </source>
</evidence>
<dbReference type="InterPro" id="IPR011990">
    <property type="entry name" value="TPR-like_helical_dom_sf"/>
</dbReference>
<feature type="region of interest" description="Disordered" evidence="14">
    <location>
        <begin position="306"/>
        <end position="325"/>
    </location>
</feature>
<evidence type="ECO:0000256" key="9">
    <source>
        <dbReference type="ARBA" id="ARBA00022801"/>
    </source>
</evidence>
<protein>
    <recommendedName>
        <fullName evidence="5">ribonuclease P</fullName>
        <ecNumber evidence="5">3.1.26.5</ecNumber>
    </recommendedName>
</protein>
<dbReference type="Gene3D" id="3.40.50.11980">
    <property type="match status" value="2"/>
</dbReference>
<keyword evidence="6" id="KW-0819">tRNA processing</keyword>
<dbReference type="Proteomes" id="UP001516023">
    <property type="component" value="Unassembled WGS sequence"/>
</dbReference>
<dbReference type="EMBL" id="JABMIG020000490">
    <property type="protein sequence ID" value="KAL3776479.1"/>
    <property type="molecule type" value="Genomic_DNA"/>
</dbReference>